<accession>A0A0U1P4M8</accession>
<dbReference type="Pfam" id="PF13333">
    <property type="entry name" value="rve_2"/>
    <property type="match status" value="1"/>
</dbReference>
<dbReference type="Pfam" id="PF00665">
    <property type="entry name" value="rve"/>
    <property type="match status" value="1"/>
</dbReference>
<evidence type="ECO:0000259" key="2">
    <source>
        <dbReference type="PROSITE" id="PS50994"/>
    </source>
</evidence>
<dbReference type="PANTHER" id="PTHR46889">
    <property type="entry name" value="TRANSPOSASE INSF FOR INSERTION SEQUENCE IS3B-RELATED"/>
    <property type="match status" value="1"/>
</dbReference>
<dbReference type="InterPro" id="IPR012337">
    <property type="entry name" value="RNaseH-like_sf"/>
</dbReference>
<comment type="function">
    <text evidence="1">Involved in the transposition of the insertion sequence.</text>
</comment>
<dbReference type="AlphaFoldDB" id="A0A0U1P4M8"/>
<reference evidence="4" key="1">
    <citation type="submission" date="2015-05" db="EMBL/GenBank/DDBJ databases">
        <authorList>
            <person name="Urmite Genomes"/>
        </authorList>
    </citation>
    <scope>NUCLEOTIDE SEQUENCE [LARGE SCALE GENOMIC DNA]</scope>
    <source>
        <strain evidence="4">LF1</strain>
    </source>
</reference>
<dbReference type="GO" id="GO:0003676">
    <property type="term" value="F:nucleic acid binding"/>
    <property type="evidence" value="ECO:0007669"/>
    <property type="project" value="InterPro"/>
</dbReference>
<dbReference type="InterPro" id="IPR050900">
    <property type="entry name" value="Transposase_IS3/IS150/IS904"/>
</dbReference>
<organism evidence="3 4">
    <name type="scientific">Neobacillus massiliamazoniensis</name>
    <dbReference type="NCBI Taxonomy" id="1499688"/>
    <lineage>
        <taxon>Bacteria</taxon>
        <taxon>Bacillati</taxon>
        <taxon>Bacillota</taxon>
        <taxon>Bacilli</taxon>
        <taxon>Bacillales</taxon>
        <taxon>Bacillaceae</taxon>
        <taxon>Neobacillus</taxon>
    </lineage>
</organism>
<name>A0A0U1P4M8_9BACI</name>
<dbReference type="EMBL" id="CVRB01000007">
    <property type="protein sequence ID" value="CRK85186.1"/>
    <property type="molecule type" value="Genomic_DNA"/>
</dbReference>
<dbReference type="STRING" id="1499688.BN000_05258"/>
<gene>
    <name evidence="3" type="ORF">BN000_05258</name>
</gene>
<dbReference type="InterPro" id="IPR001584">
    <property type="entry name" value="Integrase_cat-core"/>
</dbReference>
<dbReference type="Gene3D" id="3.30.420.10">
    <property type="entry name" value="Ribonuclease H-like superfamily/Ribonuclease H"/>
    <property type="match status" value="1"/>
</dbReference>
<protein>
    <submittedName>
        <fullName evidence="3">Integrase catalytic subunit</fullName>
    </submittedName>
</protein>
<dbReference type="Proteomes" id="UP000199087">
    <property type="component" value="Unassembled WGS sequence"/>
</dbReference>
<dbReference type="PROSITE" id="PS50994">
    <property type="entry name" value="INTEGRASE"/>
    <property type="match status" value="1"/>
</dbReference>
<dbReference type="GO" id="GO:0015074">
    <property type="term" value="P:DNA integration"/>
    <property type="evidence" value="ECO:0007669"/>
    <property type="project" value="InterPro"/>
</dbReference>
<dbReference type="InterPro" id="IPR036397">
    <property type="entry name" value="RNaseH_sf"/>
</dbReference>
<evidence type="ECO:0000313" key="4">
    <source>
        <dbReference type="Proteomes" id="UP000199087"/>
    </source>
</evidence>
<evidence type="ECO:0000256" key="1">
    <source>
        <dbReference type="ARBA" id="ARBA00002286"/>
    </source>
</evidence>
<dbReference type="InterPro" id="IPR025948">
    <property type="entry name" value="HTH-like_dom"/>
</dbReference>
<feature type="domain" description="Integrase catalytic" evidence="2">
    <location>
        <begin position="103"/>
        <end position="270"/>
    </location>
</feature>
<dbReference type="NCBIfam" id="NF033516">
    <property type="entry name" value="transpos_IS3"/>
    <property type="match status" value="1"/>
</dbReference>
<proteinExistence type="predicted"/>
<dbReference type="SUPFAM" id="SSF53098">
    <property type="entry name" value="Ribonuclease H-like"/>
    <property type="match status" value="1"/>
</dbReference>
<keyword evidence="4" id="KW-1185">Reference proteome</keyword>
<dbReference type="Pfam" id="PF13276">
    <property type="entry name" value="HTH_21"/>
    <property type="match status" value="1"/>
</dbReference>
<evidence type="ECO:0000313" key="3">
    <source>
        <dbReference type="EMBL" id="CRK85186.1"/>
    </source>
</evidence>
<sequence>MKVVDLPKSVYFYYQNYEEIKQSDRDLIEEIKAIKKDNPAYGYRRVYLELKNSGWKVNHKRVQRIMQEQNLQSKAYTKKSRKYNSYKGTVGKIAPNRLNRRFKTDRPYQKLTVDVTELRWGDKSTEHRCYLEPVMDLYSGEILSFNIDLHPTVYFALKPLHEALKALPELPYRTTVHSDQGFQYQHHSWVKELKEHHVFQSMSRKATCLDNAAMESFFHLLKSETVHLYNYQSFEEVAQAAADWISYYNNDRIKEKLGGKSPVRYRLLTTEQVA</sequence>
<dbReference type="PANTHER" id="PTHR46889:SF4">
    <property type="entry name" value="TRANSPOSASE INSO FOR INSERTION SEQUENCE ELEMENT IS911B-RELATED"/>
    <property type="match status" value="1"/>
</dbReference>
<dbReference type="InterPro" id="IPR048020">
    <property type="entry name" value="Transpos_IS3"/>
</dbReference>